<keyword evidence="6" id="KW-1185">Reference proteome</keyword>
<dbReference type="Pfam" id="PF02485">
    <property type="entry name" value="Branch"/>
    <property type="match status" value="1"/>
</dbReference>
<evidence type="ECO:0000256" key="1">
    <source>
        <dbReference type="ARBA" id="ARBA00004606"/>
    </source>
</evidence>
<keyword evidence="2" id="KW-0328">Glycosyltransferase</keyword>
<dbReference type="GO" id="GO:0016757">
    <property type="term" value="F:glycosyltransferase activity"/>
    <property type="evidence" value="ECO:0007669"/>
    <property type="project" value="UniProtKB-KW"/>
</dbReference>
<evidence type="ECO:0000313" key="7">
    <source>
        <dbReference type="WBParaSite" id="PTRK_0001120200.1"/>
    </source>
</evidence>
<evidence type="ECO:0000256" key="4">
    <source>
        <dbReference type="ARBA" id="ARBA00023136"/>
    </source>
</evidence>
<dbReference type="AlphaFoldDB" id="A0A0N4ZRR8"/>
<evidence type="ECO:0000256" key="5">
    <source>
        <dbReference type="ARBA" id="ARBA00023180"/>
    </source>
</evidence>
<accession>A0A0N4ZRR8</accession>
<keyword evidence="5" id="KW-0325">Glycoprotein</keyword>
<evidence type="ECO:0000256" key="2">
    <source>
        <dbReference type="ARBA" id="ARBA00022676"/>
    </source>
</evidence>
<dbReference type="Proteomes" id="UP000038045">
    <property type="component" value="Unplaced"/>
</dbReference>
<proteinExistence type="predicted"/>
<protein>
    <submittedName>
        <fullName evidence="7">Glycosyltransferase</fullName>
    </submittedName>
</protein>
<organism evidence="6 7">
    <name type="scientific">Parastrongyloides trichosuri</name>
    <name type="common">Possum-specific nematode worm</name>
    <dbReference type="NCBI Taxonomy" id="131310"/>
    <lineage>
        <taxon>Eukaryota</taxon>
        <taxon>Metazoa</taxon>
        <taxon>Ecdysozoa</taxon>
        <taxon>Nematoda</taxon>
        <taxon>Chromadorea</taxon>
        <taxon>Rhabditida</taxon>
        <taxon>Tylenchina</taxon>
        <taxon>Panagrolaimomorpha</taxon>
        <taxon>Strongyloidoidea</taxon>
        <taxon>Strongyloididae</taxon>
        <taxon>Parastrongyloides</taxon>
    </lineage>
</organism>
<reference evidence="7" key="1">
    <citation type="submission" date="2017-02" db="UniProtKB">
        <authorList>
            <consortium name="WormBaseParasite"/>
        </authorList>
    </citation>
    <scope>IDENTIFICATION</scope>
</reference>
<dbReference type="PANTHER" id="PTHR46671">
    <property type="entry name" value="PROTEIN CBG11221"/>
    <property type="match status" value="1"/>
</dbReference>
<comment type="subcellular location">
    <subcellularLocation>
        <location evidence="1">Membrane</location>
        <topology evidence="1">Single-pass type II membrane protein</topology>
    </subcellularLocation>
</comment>
<keyword evidence="3" id="KW-0808">Transferase</keyword>
<dbReference type="PANTHER" id="PTHR46671:SF7">
    <property type="entry name" value="CORE-2_I-BRANCHING ENZYME"/>
    <property type="match status" value="1"/>
</dbReference>
<evidence type="ECO:0000256" key="3">
    <source>
        <dbReference type="ARBA" id="ARBA00022679"/>
    </source>
</evidence>
<keyword evidence="4" id="KW-0472">Membrane</keyword>
<dbReference type="InterPro" id="IPR003406">
    <property type="entry name" value="Glyco_trans_14"/>
</dbReference>
<dbReference type="WBParaSite" id="PTRK_0001120200.1">
    <property type="protein sequence ID" value="PTRK_0001120200.1"/>
    <property type="gene ID" value="PTRK_0001120200"/>
</dbReference>
<evidence type="ECO:0000313" key="6">
    <source>
        <dbReference type="Proteomes" id="UP000038045"/>
    </source>
</evidence>
<name>A0A0N4ZRR8_PARTI</name>
<dbReference type="STRING" id="131310.A0A0N4ZRR8"/>
<sequence>MLNLEEINENNIISPFSWKPKDFNLNCNEIMKGNSNIIENAIKQRYIMKNLPYYYNLSCEGIKSRGYYPKDSQSFIEKNYPIAYARNVFSDYHLLELQFLLTYAPQNHYCFAVDKKALSIRKKLESLTKCFDNVYITSKSLDMTSGGKNQALSSYECMKILSNKKWEYLFILQNYDFPLKTNLEMVKILIARNGSMDIGFTNPGSLINSRIDKSKSWDHISLNFMKDNDLKKFDIKMLKKSMTFQKGYYPNGLPRISVDYLLNKINITSYLNQINTGRYGEDEMVWQTLFNDAILQIPQWVHENCVSKYYSEDTYMVRFAIWTANNCKSKLFSHSLCVIGIEMLNDLKNNPKMFAYKFKGDQDMGAALCYAEYLYNKTYIEKLSDIDIEYYKTLPQTQYQNTYGRNKKILLDECIKTKIW</sequence>
<dbReference type="GO" id="GO:0016020">
    <property type="term" value="C:membrane"/>
    <property type="evidence" value="ECO:0007669"/>
    <property type="project" value="UniProtKB-SubCell"/>
</dbReference>